<evidence type="ECO:0000313" key="2">
    <source>
        <dbReference type="RefSeq" id="XP_052116481.1"/>
    </source>
</evidence>
<dbReference type="Proteomes" id="UP000515211">
    <property type="component" value="Chromosome 4"/>
</dbReference>
<dbReference type="RefSeq" id="XP_052116481.1">
    <property type="nucleotide sequence ID" value="XM_052260521.1"/>
</dbReference>
<dbReference type="KEGG" id="adu:107484161"/>
<proteinExistence type="predicted"/>
<organism evidence="1 2">
    <name type="scientific">Arachis duranensis</name>
    <name type="common">Wild peanut</name>
    <dbReference type="NCBI Taxonomy" id="130453"/>
    <lineage>
        <taxon>Eukaryota</taxon>
        <taxon>Viridiplantae</taxon>
        <taxon>Streptophyta</taxon>
        <taxon>Embryophyta</taxon>
        <taxon>Tracheophyta</taxon>
        <taxon>Spermatophyta</taxon>
        <taxon>Magnoliopsida</taxon>
        <taxon>eudicotyledons</taxon>
        <taxon>Gunneridae</taxon>
        <taxon>Pentapetalae</taxon>
        <taxon>rosids</taxon>
        <taxon>fabids</taxon>
        <taxon>Fabales</taxon>
        <taxon>Fabaceae</taxon>
        <taxon>Papilionoideae</taxon>
        <taxon>50 kb inversion clade</taxon>
        <taxon>dalbergioids sensu lato</taxon>
        <taxon>Dalbergieae</taxon>
        <taxon>Pterocarpus clade</taxon>
        <taxon>Arachis</taxon>
    </lineage>
</organism>
<reference evidence="1" key="1">
    <citation type="journal article" date="2016" name="Nat. Genet.">
        <title>The genome sequences of Arachis duranensis and Arachis ipaensis, the diploid ancestors of cultivated peanut.</title>
        <authorList>
            <person name="Bertioli D.J."/>
            <person name="Cannon S.B."/>
            <person name="Froenicke L."/>
            <person name="Huang G."/>
            <person name="Farmer A.D."/>
            <person name="Cannon E.K."/>
            <person name="Liu X."/>
            <person name="Gao D."/>
            <person name="Clevenger J."/>
            <person name="Dash S."/>
            <person name="Ren L."/>
            <person name="Moretzsohn M.C."/>
            <person name="Shirasawa K."/>
            <person name="Huang W."/>
            <person name="Vidigal B."/>
            <person name="Abernathy B."/>
            <person name="Chu Y."/>
            <person name="Niederhuth C.E."/>
            <person name="Umale P."/>
            <person name="Araujo A.C."/>
            <person name="Kozik A."/>
            <person name="Kim K.D."/>
            <person name="Burow M.D."/>
            <person name="Varshney R.K."/>
            <person name="Wang X."/>
            <person name="Zhang X."/>
            <person name="Barkley N."/>
            <person name="Guimaraes P.M."/>
            <person name="Isobe S."/>
            <person name="Guo B."/>
            <person name="Liao B."/>
            <person name="Stalker H.T."/>
            <person name="Schmitz R.J."/>
            <person name="Scheffler B.E."/>
            <person name="Leal-Bertioli S.C."/>
            <person name="Xun X."/>
            <person name="Jackson S.A."/>
            <person name="Michelmore R."/>
            <person name="Ozias-Akins P."/>
        </authorList>
    </citation>
    <scope>NUCLEOTIDE SEQUENCE [LARGE SCALE GENOMIC DNA]</scope>
    <source>
        <strain evidence="1">cv. V14167</strain>
    </source>
</reference>
<dbReference type="AlphaFoldDB" id="A0A9C6TLL5"/>
<name>A0A9C6TLL5_ARADU</name>
<gene>
    <name evidence="2" type="primary">LOC107484161</name>
</gene>
<protein>
    <submittedName>
        <fullName evidence="2">Uncharacterized protein LOC107484161</fullName>
    </submittedName>
</protein>
<reference evidence="2" key="2">
    <citation type="submission" date="2025-08" db="UniProtKB">
        <authorList>
            <consortium name="RefSeq"/>
        </authorList>
    </citation>
    <scope>IDENTIFICATION</scope>
    <source>
        <tissue evidence="2">Whole plant</tissue>
    </source>
</reference>
<sequence length="139" mass="15092">MMHGFKFSRLFFPSVFGSELLWLLTKSIVSSFLLIRTSVKYHSMHHPAPTITTLAVVDTTPPSRPAPSNGTPAPPTGPIWPPATPFVATHSSTAAFLAWPPTTQQPLVGLLPVLFLVPIHLSSGWFALRSLAILLEKAL</sequence>
<keyword evidence="1" id="KW-1185">Reference proteome</keyword>
<accession>A0A9C6TLL5</accession>
<dbReference type="GeneID" id="107484161"/>
<evidence type="ECO:0000313" key="1">
    <source>
        <dbReference type="Proteomes" id="UP000515211"/>
    </source>
</evidence>